<dbReference type="Proteomes" id="UP000533306">
    <property type="component" value="Unassembled WGS sequence"/>
</dbReference>
<organism evidence="1 2">
    <name type="scientific">Aquamicrobium lusatiense</name>
    <dbReference type="NCBI Taxonomy" id="89772"/>
    <lineage>
        <taxon>Bacteria</taxon>
        <taxon>Pseudomonadati</taxon>
        <taxon>Pseudomonadota</taxon>
        <taxon>Alphaproteobacteria</taxon>
        <taxon>Hyphomicrobiales</taxon>
        <taxon>Phyllobacteriaceae</taxon>
        <taxon>Aquamicrobium</taxon>
    </lineage>
</organism>
<reference evidence="1 2" key="1">
    <citation type="submission" date="2020-08" db="EMBL/GenBank/DDBJ databases">
        <title>Genomic Encyclopedia of Type Strains, Phase IV (KMG-IV): sequencing the most valuable type-strain genomes for metagenomic binning, comparative biology and taxonomic classification.</title>
        <authorList>
            <person name="Goeker M."/>
        </authorList>
    </citation>
    <scope>NUCLEOTIDE SEQUENCE [LARGE SCALE GENOMIC DNA]</scope>
    <source>
        <strain evidence="1 2">DSM 11099</strain>
    </source>
</reference>
<proteinExistence type="predicted"/>
<evidence type="ECO:0000313" key="1">
    <source>
        <dbReference type="EMBL" id="MBB6011332.1"/>
    </source>
</evidence>
<keyword evidence="2" id="KW-1185">Reference proteome</keyword>
<sequence length="147" mass="16272">MKASDFIPLGFSDLTDDEAFVVSVFRHWQSCGATCTEAESSLSQLLKNDRLFNGLQLLFDLFGTLPDQHRRTAKNDSAVLTLVEEALLDEIGSTDAMGKRCVEDFQQLLAEAGTTIRPALNISRSGYDCLVETIDRKAAKVYEALYS</sequence>
<dbReference type="EMBL" id="JACHEU010000001">
    <property type="protein sequence ID" value="MBB6011332.1"/>
    <property type="molecule type" value="Genomic_DNA"/>
</dbReference>
<evidence type="ECO:0000313" key="2">
    <source>
        <dbReference type="Proteomes" id="UP000533306"/>
    </source>
</evidence>
<name>A0A7W9RZE2_9HYPH</name>
<dbReference type="RefSeq" id="WP_183825976.1">
    <property type="nucleotide sequence ID" value="NZ_JACHEU010000001.1"/>
</dbReference>
<accession>A0A7W9RZE2</accession>
<comment type="caution">
    <text evidence="1">The sequence shown here is derived from an EMBL/GenBank/DDBJ whole genome shotgun (WGS) entry which is preliminary data.</text>
</comment>
<dbReference type="AlphaFoldDB" id="A0A7W9RZE2"/>
<protein>
    <submittedName>
        <fullName evidence="1">Uncharacterized protein</fullName>
    </submittedName>
</protein>
<gene>
    <name evidence="1" type="ORF">HNR59_000677</name>
</gene>